<dbReference type="EMBL" id="FMZR01000002">
    <property type="protein sequence ID" value="SDC53432.1"/>
    <property type="molecule type" value="Genomic_DNA"/>
</dbReference>
<dbReference type="InterPro" id="IPR020846">
    <property type="entry name" value="MFS_dom"/>
</dbReference>
<dbReference type="Pfam" id="PF07690">
    <property type="entry name" value="MFS_1"/>
    <property type="match status" value="1"/>
</dbReference>
<dbReference type="GeneID" id="51134932"/>
<proteinExistence type="predicted"/>
<feature type="transmembrane region" description="Helical" evidence="7">
    <location>
        <begin position="159"/>
        <end position="179"/>
    </location>
</feature>
<reference evidence="10" key="1">
    <citation type="submission" date="2016-10" db="EMBL/GenBank/DDBJ databases">
        <authorList>
            <person name="Varghese N."/>
        </authorList>
    </citation>
    <scope>NUCLEOTIDE SEQUENCE [LARGE SCALE GENOMIC DNA]</scope>
    <source>
        <strain evidence="10">KPR-7A</strain>
    </source>
</reference>
<feature type="transmembrane region" description="Helical" evidence="7">
    <location>
        <begin position="40"/>
        <end position="58"/>
    </location>
</feature>
<keyword evidence="2" id="KW-0813">Transport</keyword>
<evidence type="ECO:0000313" key="9">
    <source>
        <dbReference type="EMBL" id="SDC53432.1"/>
    </source>
</evidence>
<feature type="transmembrane region" description="Helical" evidence="7">
    <location>
        <begin position="293"/>
        <end position="312"/>
    </location>
</feature>
<dbReference type="SUPFAM" id="SSF103473">
    <property type="entry name" value="MFS general substrate transporter"/>
    <property type="match status" value="1"/>
</dbReference>
<dbReference type="PANTHER" id="PTHR23517:SF2">
    <property type="entry name" value="MULTIDRUG RESISTANCE PROTEIN MDTH"/>
    <property type="match status" value="1"/>
</dbReference>
<feature type="transmembrane region" description="Helical" evidence="7">
    <location>
        <begin position="12"/>
        <end position="34"/>
    </location>
</feature>
<evidence type="ECO:0000256" key="7">
    <source>
        <dbReference type="SAM" id="Phobius"/>
    </source>
</evidence>
<feature type="transmembrane region" description="Helical" evidence="7">
    <location>
        <begin position="133"/>
        <end position="153"/>
    </location>
</feature>
<feature type="domain" description="Major facilitator superfamily (MFS) profile" evidence="8">
    <location>
        <begin position="7"/>
        <end position="383"/>
    </location>
</feature>
<evidence type="ECO:0000256" key="6">
    <source>
        <dbReference type="ARBA" id="ARBA00023136"/>
    </source>
</evidence>
<accession>A0A1D3P405</accession>
<dbReference type="InterPro" id="IPR050171">
    <property type="entry name" value="MFS_Transporters"/>
</dbReference>
<feature type="transmembrane region" description="Helical" evidence="7">
    <location>
        <begin position="95"/>
        <end position="112"/>
    </location>
</feature>
<dbReference type="PANTHER" id="PTHR23517">
    <property type="entry name" value="RESISTANCE PROTEIN MDTM, PUTATIVE-RELATED-RELATED"/>
    <property type="match status" value="1"/>
</dbReference>
<evidence type="ECO:0000256" key="5">
    <source>
        <dbReference type="ARBA" id="ARBA00022989"/>
    </source>
</evidence>
<evidence type="ECO:0000259" key="8">
    <source>
        <dbReference type="PROSITE" id="PS50850"/>
    </source>
</evidence>
<dbReference type="InterPro" id="IPR011701">
    <property type="entry name" value="MFS"/>
</dbReference>
<evidence type="ECO:0000256" key="1">
    <source>
        <dbReference type="ARBA" id="ARBA00004651"/>
    </source>
</evidence>
<dbReference type="AlphaFoldDB" id="A0A1D3P405"/>
<dbReference type="InterPro" id="IPR036259">
    <property type="entry name" value="MFS_trans_sf"/>
</dbReference>
<feature type="transmembrane region" description="Helical" evidence="7">
    <location>
        <begin position="70"/>
        <end position="89"/>
    </location>
</feature>
<feature type="transmembrane region" description="Helical" evidence="7">
    <location>
        <begin position="200"/>
        <end position="219"/>
    </location>
</feature>
<keyword evidence="3" id="KW-1003">Cell membrane</keyword>
<keyword evidence="6 7" id="KW-0472">Membrane</keyword>
<evidence type="ECO:0000256" key="4">
    <source>
        <dbReference type="ARBA" id="ARBA00022692"/>
    </source>
</evidence>
<feature type="transmembrane region" description="Helical" evidence="7">
    <location>
        <begin position="270"/>
        <end position="287"/>
    </location>
</feature>
<feature type="transmembrane region" description="Helical" evidence="7">
    <location>
        <begin position="239"/>
        <end position="258"/>
    </location>
</feature>
<sequence length="415" mass="46525">MKSFSIPIRFMLISSFFMSFGYFAVYAFLAIYLLSFLHFSAVQVGTVLTVMTITSRVVPLFSGLIADKIGYIIMMIAGLFLRGIGFIALGICSDFYTTSISSALIGFGTAFYEPAARAIFGSQPAHMRKNLFTYLNLSFNCGAIIGPIAGGFLLLLDPIYAFSLTGSLMLLFAFIFYLLKNHFQVTTENTSITLGLQAILQNKSFLLFSFIMIFFYIMFTQLTVALPLHMKNISNSNQLATLVITINAITGVIFMVLFRKLFHKYNTLSIIKYGVLLMSISFLLIPLFQHPYWLFICVILFTIGETLVLPNADIAIANYSNESYTATYFGFYQLSLAFGFIIGNYTGTSFTSNLGGMYTPWLIFGGIGLIGFISLHILNIKKGFPKEDIYLCNHITIEMVPLDNRPIIKKFDRHI</sequence>
<keyword evidence="5 7" id="KW-1133">Transmembrane helix</keyword>
<evidence type="ECO:0000313" key="10">
    <source>
        <dbReference type="Proteomes" id="UP000183507"/>
    </source>
</evidence>
<gene>
    <name evidence="9" type="ORF">SAMN04487767_102215</name>
</gene>
<comment type="subcellular location">
    <subcellularLocation>
        <location evidence="1">Cell membrane</location>
        <topology evidence="1">Multi-pass membrane protein</topology>
    </subcellularLocation>
</comment>
<name>A0A1D3P405_9BACI</name>
<dbReference type="RefSeq" id="WP_000834831.1">
    <property type="nucleotide sequence ID" value="NZ_CP032365.1"/>
</dbReference>
<evidence type="ECO:0000256" key="2">
    <source>
        <dbReference type="ARBA" id="ARBA00022448"/>
    </source>
</evidence>
<feature type="transmembrane region" description="Helical" evidence="7">
    <location>
        <begin position="358"/>
        <end position="378"/>
    </location>
</feature>
<dbReference type="Gene3D" id="1.20.1250.20">
    <property type="entry name" value="MFS general substrate transporter like domains"/>
    <property type="match status" value="1"/>
</dbReference>
<protein>
    <submittedName>
        <fullName evidence="9">Major Facilitator Superfamily protein</fullName>
    </submittedName>
</protein>
<dbReference type="CDD" id="cd17329">
    <property type="entry name" value="MFS_MdtH_MDR_like"/>
    <property type="match status" value="1"/>
</dbReference>
<evidence type="ECO:0000256" key="3">
    <source>
        <dbReference type="ARBA" id="ARBA00022475"/>
    </source>
</evidence>
<dbReference type="GO" id="GO:0005886">
    <property type="term" value="C:plasma membrane"/>
    <property type="evidence" value="ECO:0007669"/>
    <property type="project" value="UniProtKB-SubCell"/>
</dbReference>
<dbReference type="GO" id="GO:0022857">
    <property type="term" value="F:transmembrane transporter activity"/>
    <property type="evidence" value="ECO:0007669"/>
    <property type="project" value="InterPro"/>
</dbReference>
<organism evidence="9 10">
    <name type="scientific">Bacillus wiedmannii</name>
    <dbReference type="NCBI Taxonomy" id="1890302"/>
    <lineage>
        <taxon>Bacteria</taxon>
        <taxon>Bacillati</taxon>
        <taxon>Bacillota</taxon>
        <taxon>Bacilli</taxon>
        <taxon>Bacillales</taxon>
        <taxon>Bacillaceae</taxon>
        <taxon>Bacillus</taxon>
        <taxon>Bacillus cereus group</taxon>
    </lineage>
</organism>
<feature type="transmembrane region" description="Helical" evidence="7">
    <location>
        <begin position="324"/>
        <end position="346"/>
    </location>
</feature>
<dbReference type="Proteomes" id="UP000183507">
    <property type="component" value="Unassembled WGS sequence"/>
</dbReference>
<keyword evidence="4 7" id="KW-0812">Transmembrane</keyword>
<dbReference type="PROSITE" id="PS50850">
    <property type="entry name" value="MFS"/>
    <property type="match status" value="1"/>
</dbReference>